<dbReference type="EMBL" id="LSRX01000251">
    <property type="protein sequence ID" value="OLQ02878.1"/>
    <property type="molecule type" value="Genomic_DNA"/>
</dbReference>
<gene>
    <name evidence="2" type="ORF">AK812_SmicGene14219</name>
</gene>
<dbReference type="Proteomes" id="UP000186817">
    <property type="component" value="Unassembled WGS sequence"/>
</dbReference>
<keyword evidence="3" id="KW-1185">Reference proteome</keyword>
<sequence>MSAPRAASMLADEVPVEVPPTDRNWLQYRKINVDSVPKTEDMKLMPVLVHMWGHRDHLKGMAPHASLHEGFCLEGAGRGTWTTWGRADDFKGAGWYRPQLQDGPDMQVAGDCFWILAATHRHLNVKPHLAGTSLAFSYLIIIIIIIITITLQIITIITKTTSITAITVLIIIMLVITTTIDIIIIIIIIIITTT</sequence>
<organism evidence="2 3">
    <name type="scientific">Symbiodinium microadriaticum</name>
    <name type="common">Dinoflagellate</name>
    <name type="synonym">Zooxanthella microadriatica</name>
    <dbReference type="NCBI Taxonomy" id="2951"/>
    <lineage>
        <taxon>Eukaryota</taxon>
        <taxon>Sar</taxon>
        <taxon>Alveolata</taxon>
        <taxon>Dinophyceae</taxon>
        <taxon>Suessiales</taxon>
        <taxon>Symbiodiniaceae</taxon>
        <taxon>Symbiodinium</taxon>
    </lineage>
</organism>
<dbReference type="AlphaFoldDB" id="A0A1Q9E646"/>
<keyword evidence="1" id="KW-0472">Membrane</keyword>
<evidence type="ECO:0000256" key="1">
    <source>
        <dbReference type="SAM" id="Phobius"/>
    </source>
</evidence>
<comment type="caution">
    <text evidence="2">The sequence shown here is derived from an EMBL/GenBank/DDBJ whole genome shotgun (WGS) entry which is preliminary data.</text>
</comment>
<evidence type="ECO:0000313" key="2">
    <source>
        <dbReference type="EMBL" id="OLQ02878.1"/>
    </source>
</evidence>
<evidence type="ECO:0000313" key="3">
    <source>
        <dbReference type="Proteomes" id="UP000186817"/>
    </source>
</evidence>
<feature type="transmembrane region" description="Helical" evidence="1">
    <location>
        <begin position="136"/>
        <end position="157"/>
    </location>
</feature>
<keyword evidence="1" id="KW-0812">Transmembrane</keyword>
<protein>
    <submittedName>
        <fullName evidence="2">Uncharacterized protein</fullName>
    </submittedName>
</protein>
<reference evidence="2 3" key="1">
    <citation type="submission" date="2016-02" db="EMBL/GenBank/DDBJ databases">
        <title>Genome analysis of coral dinoflagellate symbionts highlights evolutionary adaptations to a symbiotic lifestyle.</title>
        <authorList>
            <person name="Aranda M."/>
            <person name="Li Y."/>
            <person name="Liew Y.J."/>
            <person name="Baumgarten S."/>
            <person name="Simakov O."/>
            <person name="Wilson M."/>
            <person name="Piel J."/>
            <person name="Ashoor H."/>
            <person name="Bougouffa S."/>
            <person name="Bajic V.B."/>
            <person name="Ryu T."/>
            <person name="Ravasi T."/>
            <person name="Bayer T."/>
            <person name="Micklem G."/>
            <person name="Kim H."/>
            <person name="Bhak J."/>
            <person name="Lajeunesse T.C."/>
            <person name="Voolstra C.R."/>
        </authorList>
    </citation>
    <scope>NUCLEOTIDE SEQUENCE [LARGE SCALE GENOMIC DNA]</scope>
    <source>
        <strain evidence="2 3">CCMP2467</strain>
    </source>
</reference>
<feature type="transmembrane region" description="Helical" evidence="1">
    <location>
        <begin position="163"/>
        <end position="191"/>
    </location>
</feature>
<proteinExistence type="predicted"/>
<name>A0A1Q9E646_SYMMI</name>
<accession>A0A1Q9E646</accession>
<keyword evidence="1" id="KW-1133">Transmembrane helix</keyword>